<dbReference type="PANTHER" id="PTHR43367:SF1">
    <property type="entry name" value="TWO-COMPONENT RESPONSE REGULATOR-LIKE APRR6-RELATED"/>
    <property type="match status" value="1"/>
</dbReference>
<dbReference type="GO" id="GO:0000160">
    <property type="term" value="P:phosphorelay signal transduction system"/>
    <property type="evidence" value="ECO:0007669"/>
    <property type="project" value="InterPro"/>
</dbReference>
<dbReference type="InterPro" id="IPR009057">
    <property type="entry name" value="Homeodomain-like_sf"/>
</dbReference>
<feature type="compositionally biased region" description="Low complexity" evidence="6">
    <location>
        <begin position="387"/>
        <end position="401"/>
    </location>
</feature>
<dbReference type="SUPFAM" id="SSF46689">
    <property type="entry name" value="Homeodomain-like"/>
    <property type="match status" value="1"/>
</dbReference>
<dbReference type="Gene3D" id="3.40.50.2300">
    <property type="match status" value="1"/>
</dbReference>
<feature type="region of interest" description="Disordered" evidence="6">
    <location>
        <begin position="381"/>
        <end position="410"/>
    </location>
</feature>
<keyword evidence="4" id="KW-0539">Nucleus</keyword>
<accession>A0AAU9SHB5</accession>
<feature type="domain" description="Response regulatory" evidence="7">
    <location>
        <begin position="40"/>
        <end position="158"/>
    </location>
</feature>
<evidence type="ECO:0000256" key="6">
    <source>
        <dbReference type="SAM" id="MobiDB-lite"/>
    </source>
</evidence>
<evidence type="ECO:0000256" key="5">
    <source>
        <dbReference type="PROSITE-ProRule" id="PRU00169"/>
    </source>
</evidence>
<evidence type="ECO:0000259" key="7">
    <source>
        <dbReference type="PROSITE" id="PS50110"/>
    </source>
</evidence>
<dbReference type="InterPro" id="IPR006447">
    <property type="entry name" value="Myb_dom_plants"/>
</dbReference>
<dbReference type="SUPFAM" id="SSF52172">
    <property type="entry name" value="CheY-like"/>
    <property type="match status" value="1"/>
</dbReference>
<organism evidence="8 9">
    <name type="scientific">Thlaspi arvense</name>
    <name type="common">Field penny-cress</name>
    <dbReference type="NCBI Taxonomy" id="13288"/>
    <lineage>
        <taxon>Eukaryota</taxon>
        <taxon>Viridiplantae</taxon>
        <taxon>Streptophyta</taxon>
        <taxon>Embryophyta</taxon>
        <taxon>Tracheophyta</taxon>
        <taxon>Spermatophyta</taxon>
        <taxon>Magnoliopsida</taxon>
        <taxon>eudicotyledons</taxon>
        <taxon>Gunneridae</taxon>
        <taxon>Pentapetalae</taxon>
        <taxon>rosids</taxon>
        <taxon>malvids</taxon>
        <taxon>Brassicales</taxon>
        <taxon>Brassicaceae</taxon>
        <taxon>Thlaspideae</taxon>
        <taxon>Thlaspi</taxon>
    </lineage>
</organism>
<dbReference type="InterPro" id="IPR011006">
    <property type="entry name" value="CheY-like_superfamily"/>
</dbReference>
<dbReference type="GO" id="GO:0005634">
    <property type="term" value="C:nucleus"/>
    <property type="evidence" value="ECO:0007669"/>
    <property type="project" value="UniProtKB-SubCell"/>
</dbReference>
<name>A0AAU9SHB5_THLAR</name>
<keyword evidence="3" id="KW-0804">Transcription</keyword>
<feature type="non-terminal residue" evidence="8">
    <location>
        <position position="1"/>
    </location>
</feature>
<evidence type="ECO:0000313" key="8">
    <source>
        <dbReference type="EMBL" id="CAH2066104.1"/>
    </source>
</evidence>
<dbReference type="PROSITE" id="PS50110">
    <property type="entry name" value="RESPONSE_REGULATORY"/>
    <property type="match status" value="1"/>
</dbReference>
<dbReference type="PANTHER" id="PTHR43367">
    <property type="match status" value="1"/>
</dbReference>
<dbReference type="EMBL" id="OU466861">
    <property type="protein sequence ID" value="CAH2066104.1"/>
    <property type="molecule type" value="Genomic_DNA"/>
</dbReference>
<dbReference type="Gene3D" id="1.10.10.60">
    <property type="entry name" value="Homeodomain-like"/>
    <property type="match status" value="1"/>
</dbReference>
<evidence type="ECO:0000256" key="1">
    <source>
        <dbReference type="ARBA" id="ARBA00004123"/>
    </source>
</evidence>
<dbReference type="GO" id="GO:0003677">
    <property type="term" value="F:DNA binding"/>
    <property type="evidence" value="ECO:0007669"/>
    <property type="project" value="InterPro"/>
</dbReference>
<evidence type="ECO:0000313" key="9">
    <source>
        <dbReference type="Proteomes" id="UP000836841"/>
    </source>
</evidence>
<dbReference type="NCBIfam" id="TIGR01557">
    <property type="entry name" value="myb_SHAQKYF"/>
    <property type="match status" value="1"/>
</dbReference>
<comment type="subcellular location">
    <subcellularLocation>
        <location evidence="1">Nucleus</location>
    </subcellularLocation>
</comment>
<dbReference type="Proteomes" id="UP000836841">
    <property type="component" value="Chromosome 5"/>
</dbReference>
<evidence type="ECO:0000256" key="2">
    <source>
        <dbReference type="ARBA" id="ARBA00023015"/>
    </source>
</evidence>
<dbReference type="InterPro" id="IPR001789">
    <property type="entry name" value="Sig_transdc_resp-reg_receiver"/>
</dbReference>
<keyword evidence="2" id="KW-0805">Transcription regulation</keyword>
<evidence type="ECO:0000256" key="4">
    <source>
        <dbReference type="ARBA" id="ARBA00023242"/>
    </source>
</evidence>
<keyword evidence="9" id="KW-1185">Reference proteome</keyword>
<proteinExistence type="predicted"/>
<dbReference type="AlphaFoldDB" id="A0AAU9SHB5"/>
<gene>
    <name evidence="8" type="ORF">TAV2_LOCUS17399</name>
</gene>
<reference evidence="8 9" key="1">
    <citation type="submission" date="2022-03" db="EMBL/GenBank/DDBJ databases">
        <authorList>
            <person name="Nunn A."/>
            <person name="Chopra R."/>
            <person name="Nunn A."/>
            <person name="Contreras Garrido A."/>
        </authorList>
    </citation>
    <scope>NUCLEOTIDE SEQUENCE [LARGE SCALE GENOMIC DNA]</scope>
</reference>
<protein>
    <recommendedName>
        <fullName evidence="7">Response regulatory domain-containing protein</fullName>
    </recommendedName>
</protein>
<comment type="caution">
    <text evidence="5">Lacks conserved residue(s) required for the propagation of feature annotation.</text>
</comment>
<sequence>SFFQTLYHISFCANFLEKMTENLNVNLVENIIPKFLRDISILLIDNDSISVTSVTLMLTKFSYKVMSVNVASEAVSMIEQQKDIGLVIANIEMAHVDSHSFLNALLHKEIPLLFNFFHLISPEINTQEASDLLTKTACFFLKKPISENDINNMWQHVVSKKSQALEKISIAEQQEKVTDNSALNKIEAFRETINMQGTSQSSLLGIRPFINIFTTPETYQKRKIIANDETEKKREEERKLESNIGRRCYIWTHERHLRFLAAISILGDKNCRPKAILEIMNDPNLSHRQVSSHLQKYKSQVQRFNDILPKYECRSRDKTCVYPPDYKYPFNVSNLAKNLIQNSFEKGATVETPKFHLGGKLDMSNHSDFCNILNKPSMKVHSVPSATSKNPSSIIPPSTNSGLSSNNRPLLSGIPSSVGASSSSFETGMNQLDLDSIHIPDSYVPQSDLFNIEDGYFLPDEMDQMDWVLPIENYSHHANNMSQMDWSPSTENHVLPETITNQMARVSSGGNPVGFVSGEASYEIIPETNTNQMDWSFSEECFRLLEDTTQVGSDNVVPFGANDDVPIDDLISFDPDVNGGYDLDAWMENYDFNERNNRFPTSYIGHNSAFNTPIGSIPRATMEDHDQSLGVNLGSTSQQPYMMESYGYQNVEDANPREAMEGVDGFDDIDVDLESMDWFDEMLNNFAHGI</sequence>
<evidence type="ECO:0000256" key="3">
    <source>
        <dbReference type="ARBA" id="ARBA00023163"/>
    </source>
</evidence>